<protein>
    <submittedName>
        <fullName evidence="1">Uncharacterized protein</fullName>
    </submittedName>
</protein>
<name>W2TCD8_NECAM</name>
<dbReference type="AlphaFoldDB" id="W2TCD8"/>
<dbReference type="Proteomes" id="UP000053676">
    <property type="component" value="Unassembled WGS sequence"/>
</dbReference>
<accession>W2TCD8</accession>
<reference evidence="2" key="1">
    <citation type="journal article" date="2014" name="Nat. Genet.">
        <title>Genome of the human hookworm Necator americanus.</title>
        <authorList>
            <person name="Tang Y.T."/>
            <person name="Gao X."/>
            <person name="Rosa B.A."/>
            <person name="Abubucker S."/>
            <person name="Hallsworth-Pepin K."/>
            <person name="Martin J."/>
            <person name="Tyagi R."/>
            <person name="Heizer E."/>
            <person name="Zhang X."/>
            <person name="Bhonagiri-Palsikar V."/>
            <person name="Minx P."/>
            <person name="Warren W.C."/>
            <person name="Wang Q."/>
            <person name="Zhan B."/>
            <person name="Hotez P.J."/>
            <person name="Sternberg P.W."/>
            <person name="Dougall A."/>
            <person name="Gaze S.T."/>
            <person name="Mulvenna J."/>
            <person name="Sotillo J."/>
            <person name="Ranganathan S."/>
            <person name="Rabelo E.M."/>
            <person name="Wilson R.K."/>
            <person name="Felgner P.L."/>
            <person name="Bethony J."/>
            <person name="Hawdon J.M."/>
            <person name="Gasser R.B."/>
            <person name="Loukas A."/>
            <person name="Mitreva M."/>
        </authorList>
    </citation>
    <scope>NUCLEOTIDE SEQUENCE [LARGE SCALE GENOMIC DNA]</scope>
</reference>
<organism evidence="1 2">
    <name type="scientific">Necator americanus</name>
    <name type="common">Human hookworm</name>
    <dbReference type="NCBI Taxonomy" id="51031"/>
    <lineage>
        <taxon>Eukaryota</taxon>
        <taxon>Metazoa</taxon>
        <taxon>Ecdysozoa</taxon>
        <taxon>Nematoda</taxon>
        <taxon>Chromadorea</taxon>
        <taxon>Rhabditida</taxon>
        <taxon>Rhabditina</taxon>
        <taxon>Rhabditomorpha</taxon>
        <taxon>Strongyloidea</taxon>
        <taxon>Ancylostomatidae</taxon>
        <taxon>Bunostominae</taxon>
        <taxon>Necator</taxon>
    </lineage>
</organism>
<evidence type="ECO:0000313" key="2">
    <source>
        <dbReference type="Proteomes" id="UP000053676"/>
    </source>
</evidence>
<proteinExistence type="predicted"/>
<dbReference type="EMBL" id="KI659793">
    <property type="protein sequence ID" value="ETN78677.1"/>
    <property type="molecule type" value="Genomic_DNA"/>
</dbReference>
<gene>
    <name evidence="1" type="ORF">NECAME_02824</name>
</gene>
<evidence type="ECO:0000313" key="1">
    <source>
        <dbReference type="EMBL" id="ETN78677.1"/>
    </source>
</evidence>
<keyword evidence="2" id="KW-1185">Reference proteome</keyword>
<dbReference type="KEGG" id="nai:NECAME_02824"/>
<sequence>MIYPHFARSTEGVETGDSDIDMHRLAAQITVPLFGTALKIPTRRRAKVQQWGTKNVQTLS</sequence>